<gene>
    <name evidence="2" type="ORF">B9Q03_13570</name>
</gene>
<dbReference type="Gene3D" id="3.40.50.300">
    <property type="entry name" value="P-loop containing nucleotide triphosphate hydrolases"/>
    <property type="match status" value="1"/>
</dbReference>
<dbReference type="InterPro" id="IPR041685">
    <property type="entry name" value="AAA_GajA/Old/RecF-like"/>
</dbReference>
<dbReference type="EMBL" id="NEXE01000319">
    <property type="protein sequence ID" value="PSN83226.1"/>
    <property type="molecule type" value="Genomic_DNA"/>
</dbReference>
<protein>
    <recommendedName>
        <fullName evidence="1">Endonuclease GajA/Old nuclease/RecF-like AAA domain-containing protein</fullName>
    </recommendedName>
</protein>
<dbReference type="AlphaFoldDB" id="A0A2R6AA22"/>
<comment type="caution">
    <text evidence="2">The sequence shown here is derived from an EMBL/GenBank/DDBJ whole genome shotgun (WGS) entry which is preliminary data.</text>
</comment>
<name>A0A2R6AA22_9ARCH</name>
<dbReference type="Pfam" id="PF13175">
    <property type="entry name" value="AAA_15"/>
    <property type="match status" value="1"/>
</dbReference>
<dbReference type="InterPro" id="IPR027417">
    <property type="entry name" value="P-loop_NTPase"/>
</dbReference>
<evidence type="ECO:0000313" key="3">
    <source>
        <dbReference type="Proteomes" id="UP000240322"/>
    </source>
</evidence>
<proteinExistence type="predicted"/>
<organism evidence="2 3">
    <name type="scientific">Candidatus Marsarchaeota G2 archaeon OSP_D</name>
    <dbReference type="NCBI Taxonomy" id="1978157"/>
    <lineage>
        <taxon>Archaea</taxon>
        <taxon>Candidatus Marsarchaeota</taxon>
        <taxon>Candidatus Marsarchaeota group 2</taxon>
    </lineage>
</organism>
<accession>A0A2R6AA22</accession>
<dbReference type="Proteomes" id="UP000240322">
    <property type="component" value="Unassembled WGS sequence"/>
</dbReference>
<dbReference type="SUPFAM" id="SSF52540">
    <property type="entry name" value="P-loop containing nucleoside triphosphate hydrolases"/>
    <property type="match status" value="1"/>
</dbReference>
<sequence length="172" mass="19269">MSKLTLGLDSSELLNDRKEVRVAKVGAVVRHLEVDHFKALTHVSLDFKLFTLIVGRNNVGKTSLLDAIYLGVTGHIPLTPSIEPYIFLKDPSALINRRSATKKARIRCTVTKQNSVEDERIIELSIATRSDYLAQLKQDLAAIFTALKERLNSRIHRGGLRSPKMRHGKSQT</sequence>
<feature type="domain" description="Endonuclease GajA/Old nuclease/RecF-like AAA" evidence="1">
    <location>
        <begin position="30"/>
        <end position="146"/>
    </location>
</feature>
<evidence type="ECO:0000259" key="1">
    <source>
        <dbReference type="Pfam" id="PF13175"/>
    </source>
</evidence>
<evidence type="ECO:0000313" key="2">
    <source>
        <dbReference type="EMBL" id="PSN83226.1"/>
    </source>
</evidence>
<reference evidence="2 3" key="1">
    <citation type="submission" date="2017-04" db="EMBL/GenBank/DDBJ databases">
        <title>Novel microbial lineages endemic to geothermal iron-oxide mats fill important gaps in the evolutionary history of Archaea.</title>
        <authorList>
            <person name="Jay Z.J."/>
            <person name="Beam J.P."/>
            <person name="Dlakic M."/>
            <person name="Rusch D.B."/>
            <person name="Kozubal M.A."/>
            <person name="Inskeep W.P."/>
        </authorList>
    </citation>
    <scope>NUCLEOTIDE SEQUENCE [LARGE SCALE GENOMIC DNA]</scope>
    <source>
        <strain evidence="2">OSP_D</strain>
    </source>
</reference>